<protein>
    <submittedName>
        <fullName evidence="2">Uncharacterized protein</fullName>
    </submittedName>
</protein>
<feature type="signal peptide" evidence="1">
    <location>
        <begin position="1"/>
        <end position="23"/>
    </location>
</feature>
<sequence length="391" mass="43411">MHRLQICLLTLTICCSLPHSLLAAESKVGTTQTVPMTSGHWRPVSDKPDVHYVTQEGFPDGIIVLKSGDLALNDFIFRDGTIDFDMKPLAEDIPGIRFRQRDPQNGEEFYIRSLPDCRAENDCIQYSPVINGFLLWDVYPQYQTHAPVFADGWNHVCLVVSGKRMNVFVNDSIQPTLSVGELLGNTQAGGLELHGPAAFANLTVTPGKTDGLSPVPLPDSIGSSPGIVHDWALGPLTPLHYGSAPTYAERPQDPAAWKRLRSERFGILNLNRQFHASKEPSALTWVMTSIDSNQDQTKQISLGWLGQAWIFVNGALITSGKNFYYPDSERRFPDGRLSLQNGSFPIPLHRGHNEIVIALHDSIHDDVSSRTKYGWGLAMRYDDVRGLSVPR</sequence>
<gene>
    <name evidence="2" type="ORF">ACPOL_1865</name>
</gene>
<dbReference type="Proteomes" id="UP000253606">
    <property type="component" value="Chromosome"/>
</dbReference>
<dbReference type="EMBL" id="CP030840">
    <property type="protein sequence ID" value="AXC11205.1"/>
    <property type="molecule type" value="Genomic_DNA"/>
</dbReference>
<feature type="chain" id="PRO_5016333508" evidence="1">
    <location>
        <begin position="24"/>
        <end position="391"/>
    </location>
</feature>
<organism evidence="2 3">
    <name type="scientific">Acidisarcina polymorpha</name>
    <dbReference type="NCBI Taxonomy" id="2211140"/>
    <lineage>
        <taxon>Bacteria</taxon>
        <taxon>Pseudomonadati</taxon>
        <taxon>Acidobacteriota</taxon>
        <taxon>Terriglobia</taxon>
        <taxon>Terriglobales</taxon>
        <taxon>Acidobacteriaceae</taxon>
        <taxon>Acidisarcina</taxon>
    </lineage>
</organism>
<proteinExistence type="predicted"/>
<name>A0A2Z5FXV0_9BACT</name>
<evidence type="ECO:0000313" key="3">
    <source>
        <dbReference type="Proteomes" id="UP000253606"/>
    </source>
</evidence>
<keyword evidence="3" id="KW-1185">Reference proteome</keyword>
<accession>A0A2Z5FXV0</accession>
<dbReference type="Gene3D" id="2.60.120.560">
    <property type="entry name" value="Exo-inulinase, domain 1"/>
    <property type="match status" value="1"/>
</dbReference>
<keyword evidence="1" id="KW-0732">Signal</keyword>
<reference evidence="2 3" key="1">
    <citation type="journal article" date="2018" name="Front. Microbiol.">
        <title>Hydrolytic Capabilities as a Key to Environmental Success: Chitinolytic and Cellulolytic Acidobacteria From Acidic Sub-arctic Soils and Boreal Peatlands.</title>
        <authorList>
            <person name="Belova S.E."/>
            <person name="Ravin N.V."/>
            <person name="Pankratov T.A."/>
            <person name="Rakitin A.L."/>
            <person name="Ivanova A.A."/>
            <person name="Beletsky A.V."/>
            <person name="Mardanov A.V."/>
            <person name="Sinninghe Damste J.S."/>
            <person name="Dedysh S.N."/>
        </authorList>
    </citation>
    <scope>NUCLEOTIDE SEQUENCE [LARGE SCALE GENOMIC DNA]</scope>
    <source>
        <strain evidence="2 3">SBC82</strain>
    </source>
</reference>
<evidence type="ECO:0000313" key="2">
    <source>
        <dbReference type="EMBL" id="AXC11205.1"/>
    </source>
</evidence>
<dbReference type="AlphaFoldDB" id="A0A2Z5FXV0"/>
<dbReference type="KEGG" id="abas:ACPOL_1865"/>
<evidence type="ECO:0000256" key="1">
    <source>
        <dbReference type="SAM" id="SignalP"/>
    </source>
</evidence>